<organism evidence="1 2">
    <name type="scientific">Fusarium sarcochroum</name>
    <dbReference type="NCBI Taxonomy" id="1208366"/>
    <lineage>
        <taxon>Eukaryota</taxon>
        <taxon>Fungi</taxon>
        <taxon>Dikarya</taxon>
        <taxon>Ascomycota</taxon>
        <taxon>Pezizomycotina</taxon>
        <taxon>Sordariomycetes</taxon>
        <taxon>Hypocreomycetidae</taxon>
        <taxon>Hypocreales</taxon>
        <taxon>Nectriaceae</taxon>
        <taxon>Fusarium</taxon>
        <taxon>Fusarium lateritium species complex</taxon>
    </lineage>
</organism>
<dbReference type="Proteomes" id="UP000622797">
    <property type="component" value="Unassembled WGS sequence"/>
</dbReference>
<feature type="non-terminal residue" evidence="1">
    <location>
        <position position="1"/>
    </location>
</feature>
<dbReference type="OrthoDB" id="443402at2759"/>
<reference evidence="1" key="2">
    <citation type="submission" date="2020-05" db="EMBL/GenBank/DDBJ databases">
        <authorList>
            <person name="Kim H.-S."/>
            <person name="Proctor R.H."/>
            <person name="Brown D.W."/>
        </authorList>
    </citation>
    <scope>NUCLEOTIDE SEQUENCE</scope>
    <source>
        <strain evidence="1">NRRL 20472</strain>
    </source>
</reference>
<evidence type="ECO:0000313" key="1">
    <source>
        <dbReference type="EMBL" id="KAF4943225.1"/>
    </source>
</evidence>
<comment type="caution">
    <text evidence="1">The sequence shown here is derived from an EMBL/GenBank/DDBJ whole genome shotgun (WGS) entry which is preliminary data.</text>
</comment>
<keyword evidence="2" id="KW-1185">Reference proteome</keyword>
<evidence type="ECO:0000313" key="2">
    <source>
        <dbReference type="Proteomes" id="UP000622797"/>
    </source>
</evidence>
<dbReference type="EMBL" id="JABEXW010001628">
    <property type="protein sequence ID" value="KAF4943225.1"/>
    <property type="molecule type" value="Genomic_DNA"/>
</dbReference>
<protein>
    <submittedName>
        <fullName evidence="1">Uncharacterized protein</fullName>
    </submittedName>
</protein>
<accession>A0A8H4SPC1</accession>
<name>A0A8H4SPC1_9HYPO</name>
<dbReference type="AlphaFoldDB" id="A0A8H4SPC1"/>
<reference evidence="1" key="1">
    <citation type="journal article" date="2020" name="BMC Genomics">
        <title>Correction to: Identification and distribution of gene clusters required for synthesis of sphingolipid metabolism inhibitors in diverse species of the filamentous fungus Fusarium.</title>
        <authorList>
            <person name="Kim H.S."/>
            <person name="Lohmar J.M."/>
            <person name="Busman M."/>
            <person name="Brown D.W."/>
            <person name="Naumann T.A."/>
            <person name="Divon H.H."/>
            <person name="Lysoe E."/>
            <person name="Uhlig S."/>
            <person name="Proctor R.H."/>
        </authorList>
    </citation>
    <scope>NUCLEOTIDE SEQUENCE</scope>
    <source>
        <strain evidence="1">NRRL 20472</strain>
    </source>
</reference>
<sequence>MGLRLFPDICCEALTDRFRGTHDLSKSGYTVIFDNDSAVEQIHPCVLREIHANPQLRLQDVTGPGILKYIEDHPYSNSILKDMEEIEAGITAKLVYNIPTRACGVLLWIVLVFRILIRQLQDYDSVLELLQEIDNLPADLEPLYDR</sequence>
<gene>
    <name evidence="1" type="ORF">FSARC_14981</name>
</gene>
<proteinExistence type="predicted"/>